<dbReference type="PANTHER" id="PTHR11822:SF21">
    <property type="entry name" value="ISOCITRATE DEHYDROGENASE [NADP], MITOCHONDRIAL"/>
    <property type="match status" value="1"/>
</dbReference>
<keyword evidence="7 8" id="KW-0464">Manganese</keyword>
<evidence type="ECO:0000256" key="4">
    <source>
        <dbReference type="ARBA" id="ARBA00022723"/>
    </source>
</evidence>
<evidence type="ECO:0000256" key="6">
    <source>
        <dbReference type="ARBA" id="ARBA00023002"/>
    </source>
</evidence>
<keyword evidence="4 8" id="KW-0479">Metal-binding</keyword>
<evidence type="ECO:0000256" key="7">
    <source>
        <dbReference type="ARBA" id="ARBA00023211"/>
    </source>
</evidence>
<dbReference type="GO" id="GO:0006102">
    <property type="term" value="P:isocitrate metabolic process"/>
    <property type="evidence" value="ECO:0007669"/>
    <property type="project" value="UniProtKB-UniRule"/>
</dbReference>
<dbReference type="Pfam" id="PF00180">
    <property type="entry name" value="Iso_dh"/>
    <property type="match status" value="1"/>
</dbReference>
<evidence type="ECO:0000256" key="8">
    <source>
        <dbReference type="PIRNR" id="PIRNR000108"/>
    </source>
</evidence>
<dbReference type="SUPFAM" id="SSF53659">
    <property type="entry name" value="Isocitrate/Isopropylmalate dehydrogenase-like"/>
    <property type="match status" value="1"/>
</dbReference>
<sequence length="400" mass="43010">MKNPGEPGVIVEIRGDEAANEMFALVRERIIKPLVDLSIQSFDLSLANREATADAITLQAAAAVKEHRVAVKCSTITPTAAQVERHRLSRRWKSPNATLRKALNGVIFREPIVLESVPRFVPGWEAPIVVARHANADQYQATDFQVSGAGSLTLSFTPADGSAPQVHEVTAFGPDGGIALGMYNNTDSIRAFARACFRQALRLGLPLYFSTKYTVLKEYDGAFVSAFEDVYRAEFAQQFAQAGLGYEHRLIDDMVAFAIKSPGGFLWALKNYDGDVQAEIVAQGFGSPGLMASVLAGEDGETCLFEAAHGTVARHYRRWKDGGQLAANPVATIAAWSRALEHRGALDENAELADAARAIDAAVRATVAQGIMTPDLAGLVGIANPVGTEEFIDAVAGRLR</sequence>
<gene>
    <name evidence="13" type="ORF">NUH22_00865</name>
</gene>
<dbReference type="NCBIfam" id="NF006156">
    <property type="entry name" value="PRK08299.1"/>
    <property type="match status" value="1"/>
</dbReference>
<dbReference type="InterPro" id="IPR004790">
    <property type="entry name" value="Isocitrate_DH_NADP"/>
</dbReference>
<dbReference type="NCBIfam" id="TIGR00127">
    <property type="entry name" value="nadp_idh_euk"/>
    <property type="match status" value="1"/>
</dbReference>
<evidence type="ECO:0000256" key="3">
    <source>
        <dbReference type="ARBA" id="ARBA00022532"/>
    </source>
</evidence>
<evidence type="ECO:0000259" key="12">
    <source>
        <dbReference type="SMART" id="SM01329"/>
    </source>
</evidence>
<dbReference type="EMBL" id="CP102487">
    <property type="protein sequence ID" value="UUX59231.1"/>
    <property type="molecule type" value="Genomic_DNA"/>
</dbReference>
<dbReference type="RefSeq" id="WP_257745747.1">
    <property type="nucleotide sequence ID" value="NZ_CP102487.1"/>
</dbReference>
<comment type="catalytic activity">
    <reaction evidence="8">
        <text>D-threo-isocitrate + NADP(+) = 2-oxoglutarate + CO2 + NADPH</text>
        <dbReference type="Rhea" id="RHEA:19629"/>
        <dbReference type="ChEBI" id="CHEBI:15562"/>
        <dbReference type="ChEBI" id="CHEBI:16526"/>
        <dbReference type="ChEBI" id="CHEBI:16810"/>
        <dbReference type="ChEBI" id="CHEBI:57783"/>
        <dbReference type="ChEBI" id="CHEBI:58349"/>
        <dbReference type="EC" id="1.1.1.42"/>
    </reaction>
</comment>
<keyword evidence="5 8" id="KW-0460">Magnesium</keyword>
<keyword evidence="3 8" id="KW-0816">Tricarboxylic acid cycle</keyword>
<feature type="binding site" evidence="10">
    <location>
        <position position="132"/>
    </location>
    <ligand>
        <name>D-threo-isocitrate</name>
        <dbReference type="ChEBI" id="CHEBI:15562"/>
    </ligand>
</feature>
<evidence type="ECO:0000313" key="14">
    <source>
        <dbReference type="Proteomes" id="UP001060018"/>
    </source>
</evidence>
<dbReference type="GO" id="GO:0004450">
    <property type="term" value="F:isocitrate dehydrogenase (NADP+) activity"/>
    <property type="evidence" value="ECO:0007669"/>
    <property type="project" value="UniProtKB-UniRule"/>
</dbReference>
<evidence type="ECO:0000256" key="9">
    <source>
        <dbReference type="PIRSR" id="PIRSR000108-1"/>
    </source>
</evidence>
<feature type="binding site" evidence="11">
    <location>
        <position position="252"/>
    </location>
    <ligand>
        <name>Mn(2+)</name>
        <dbReference type="ChEBI" id="CHEBI:29035"/>
    </ligand>
</feature>
<keyword evidence="6 8" id="KW-0560">Oxidoreductase</keyword>
<feature type="binding site" evidence="10">
    <location>
        <begin position="94"/>
        <end position="100"/>
    </location>
    <ligand>
        <name>D-threo-isocitrate</name>
        <dbReference type="ChEBI" id="CHEBI:15562"/>
    </ligand>
</feature>
<protein>
    <recommendedName>
        <fullName evidence="8">Isocitrate dehydrogenase [NADP]</fullName>
        <ecNumber evidence="8">1.1.1.42</ecNumber>
    </recommendedName>
</protein>
<name>A0AA95BQD2_9MICC</name>
<feature type="binding site" evidence="11">
    <location>
        <position position="275"/>
    </location>
    <ligand>
        <name>Mn(2+)</name>
        <dbReference type="ChEBI" id="CHEBI:29035"/>
    </ligand>
</feature>
<dbReference type="GO" id="GO:0006099">
    <property type="term" value="P:tricarboxylic acid cycle"/>
    <property type="evidence" value="ECO:0007669"/>
    <property type="project" value="UniProtKB-KW"/>
</dbReference>
<evidence type="ECO:0000256" key="10">
    <source>
        <dbReference type="PIRSR" id="PIRSR000108-2"/>
    </source>
</evidence>
<dbReference type="GO" id="GO:0046872">
    <property type="term" value="F:metal ion binding"/>
    <property type="evidence" value="ECO:0007669"/>
    <property type="project" value="UniProtKB-KW"/>
</dbReference>
<evidence type="ECO:0000313" key="13">
    <source>
        <dbReference type="EMBL" id="UUX59231.1"/>
    </source>
</evidence>
<organism evidence="13 14">
    <name type="scientific">Glutamicibacter halophytocola</name>
    <dbReference type="NCBI Taxonomy" id="1933880"/>
    <lineage>
        <taxon>Bacteria</taxon>
        <taxon>Bacillati</taxon>
        <taxon>Actinomycetota</taxon>
        <taxon>Actinomycetes</taxon>
        <taxon>Micrococcales</taxon>
        <taxon>Micrococcaceae</taxon>
        <taxon>Glutamicibacter</taxon>
    </lineage>
</organism>
<comment type="similarity">
    <text evidence="2 8">Belongs to the isocitrate and isopropylmalate dehydrogenases family.</text>
</comment>
<feature type="site" description="Critical for catalysis" evidence="9">
    <location>
        <position position="139"/>
    </location>
</feature>
<evidence type="ECO:0000256" key="2">
    <source>
        <dbReference type="ARBA" id="ARBA00007769"/>
    </source>
</evidence>
<dbReference type="Proteomes" id="UP001060018">
    <property type="component" value="Chromosome"/>
</dbReference>
<comment type="cofactor">
    <cofactor evidence="1">
        <name>Mn(2+)</name>
        <dbReference type="ChEBI" id="CHEBI:29035"/>
    </cofactor>
</comment>
<dbReference type="InterPro" id="IPR024084">
    <property type="entry name" value="IsoPropMal-DH-like_dom"/>
</dbReference>
<evidence type="ECO:0000256" key="5">
    <source>
        <dbReference type="ARBA" id="ARBA00022842"/>
    </source>
</evidence>
<proteinExistence type="inferred from homology"/>
<dbReference type="PANTHER" id="PTHR11822">
    <property type="entry name" value="NADP-SPECIFIC ISOCITRATE DEHYDROGENASE"/>
    <property type="match status" value="1"/>
</dbReference>
<feature type="domain" description="Isopropylmalate dehydrogenase-like" evidence="12">
    <location>
        <begin position="9"/>
        <end position="395"/>
    </location>
</feature>
<dbReference type="AlphaFoldDB" id="A0AA95BQD2"/>
<keyword evidence="8" id="KW-0521">NADP</keyword>
<dbReference type="SMART" id="SM01329">
    <property type="entry name" value="Iso_dh"/>
    <property type="match status" value="1"/>
</dbReference>
<feature type="binding site" evidence="10">
    <location>
        <position position="109"/>
    </location>
    <ligand>
        <name>D-threo-isocitrate</name>
        <dbReference type="ChEBI" id="CHEBI:15562"/>
    </ligand>
</feature>
<reference evidence="13" key="1">
    <citation type="journal article" date="2022" name="Pest Manag. Sci.">
        <title>Glutamicibacter halophytocola-mediated host fitness of potato tuber moth on Solanaceae crops.</title>
        <authorList>
            <person name="Wang W."/>
            <person name="Xiao G."/>
            <person name="Du G."/>
            <person name="Chang L."/>
            <person name="Yang Y."/>
            <person name="Ye J."/>
            <person name="Chen B."/>
        </authorList>
    </citation>
    <scope>NUCLEOTIDE SEQUENCE</scope>
    <source>
        <strain evidence="13">S2</strain>
    </source>
</reference>
<dbReference type="Gene3D" id="3.40.718.10">
    <property type="entry name" value="Isopropylmalate Dehydrogenase"/>
    <property type="match status" value="1"/>
</dbReference>
<dbReference type="PIRSF" id="PIRSF000108">
    <property type="entry name" value="IDH_NADP"/>
    <property type="match status" value="1"/>
</dbReference>
<evidence type="ECO:0000256" key="1">
    <source>
        <dbReference type="ARBA" id="ARBA00001936"/>
    </source>
</evidence>
<evidence type="ECO:0000256" key="11">
    <source>
        <dbReference type="PIRSR" id="PIRSR000108-3"/>
    </source>
</evidence>
<feature type="binding site" evidence="10">
    <location>
        <position position="77"/>
    </location>
    <ligand>
        <name>D-threo-isocitrate</name>
        <dbReference type="ChEBI" id="CHEBI:15562"/>
    </ligand>
</feature>
<dbReference type="EC" id="1.1.1.42" evidence="8"/>
<feature type="site" description="Critical for catalysis" evidence="9">
    <location>
        <position position="212"/>
    </location>
</feature>
<accession>A0AA95BQD2</accession>
<comment type="cofactor">
    <cofactor evidence="8 11">
        <name>Mg(2+)</name>
        <dbReference type="ChEBI" id="CHEBI:18420"/>
    </cofactor>
    <cofactor evidence="8 11">
        <name>Mn(2+)</name>
        <dbReference type="ChEBI" id="CHEBI:29035"/>
    </cofactor>
    <text evidence="8 11">Binds 1 Mg(2+) or Mn(2+) ion per subunit.</text>
</comment>